<dbReference type="RefSeq" id="WP_126577943.1">
    <property type="nucleotide sequence ID" value="NZ_BIFR01000001.1"/>
</dbReference>
<accession>A0A401ZU43</accession>
<dbReference type="EMBL" id="BIFR01000001">
    <property type="protein sequence ID" value="GCE10332.1"/>
    <property type="molecule type" value="Genomic_DNA"/>
</dbReference>
<evidence type="ECO:0000259" key="7">
    <source>
        <dbReference type="PROSITE" id="PS50885"/>
    </source>
</evidence>
<feature type="domain" description="Methyl-accepting transducer" evidence="6">
    <location>
        <begin position="360"/>
        <end position="596"/>
    </location>
</feature>
<feature type="compositionally biased region" description="Polar residues" evidence="4">
    <location>
        <begin position="713"/>
        <end position="723"/>
    </location>
</feature>
<organism evidence="8 9">
    <name type="scientific">Tengunoibacter tsumagoiensis</name>
    <dbReference type="NCBI Taxonomy" id="2014871"/>
    <lineage>
        <taxon>Bacteria</taxon>
        <taxon>Bacillati</taxon>
        <taxon>Chloroflexota</taxon>
        <taxon>Ktedonobacteria</taxon>
        <taxon>Ktedonobacterales</taxon>
        <taxon>Dictyobacteraceae</taxon>
        <taxon>Tengunoibacter</taxon>
    </lineage>
</organism>
<dbReference type="Pfam" id="PF00672">
    <property type="entry name" value="HAMP"/>
    <property type="match status" value="1"/>
</dbReference>
<keyword evidence="5" id="KW-1133">Transmembrane helix</keyword>
<gene>
    <name evidence="8" type="ORF">KTT_01910</name>
</gene>
<evidence type="ECO:0000313" key="8">
    <source>
        <dbReference type="EMBL" id="GCE10332.1"/>
    </source>
</evidence>
<keyword evidence="9" id="KW-1185">Reference proteome</keyword>
<evidence type="ECO:0000259" key="6">
    <source>
        <dbReference type="PROSITE" id="PS50111"/>
    </source>
</evidence>
<keyword evidence="5" id="KW-0812">Transmembrane</keyword>
<feature type="domain" description="HAMP" evidence="7">
    <location>
        <begin position="245"/>
        <end position="297"/>
    </location>
</feature>
<sequence>MLTFIAKGQISSRLMGAFLLAAVIPGLIISLLGVTFIKDQQNRSQAVQMNINAFKSTTTTAAYFPQLQELLKELYQDQYATTSPVLRAQVQGCIQKLQQLDTLFLQSAQQYKQKNILSDSSIMGQSLTLLTNNDPLTKLPIRQKIAVDQVLSQSWPGYLQAQEKLFTSIKTKRSASIANQELQQALQAGQLAAEDWQQVVAISEQLCREITQVGPAQTNPLILATILAFLSTMLVVTVIGYAVYLTITRPLHELSLLTERIAAGDTSARAQVTGKDEISQVARSMNTMLDHIVLLLREAQFQRDHLQARVEKLACDVSVVGEGNLRVHAEVTADAIGVMADSFNYMIEELGSLIVRVKLVAYEVDGSTSNVLTQMTQLVETGKREMEQIAGIEEEIHHMMKTSRQVSERSQILYTVARGARRDVQLGRESILHATNGMGRIHENVHATAAKVLTLEECSREINEIVEAISGLAHQTNRLALDAAIQAAMAGDDGKGFGAVASDIRRLAELSKDQAKMITRIVRNIREEIGAVTHSMQDTERETVEGTRLTREAGNALEALFAAVEHQAREIDSIHQIAARQLSASKSISSIMQRISASTLESNGKTEEASQHMARLARLVEQLRASVEAFKLRENQGYYIANSPNTHPDEDPDKPFTVSGVYRKIRAHEQSTFSSWMRDDIPLPPPLMAPIKRPDQLQSSINRLQKQYPFPQIPSTQNSQLSGSDWPLPINETGQMQEPMLPGGFPPTSEMTPTPNQFQPSGWHLPQPPEEEAISNQEQTSNP</sequence>
<feature type="transmembrane region" description="Helical" evidence="5">
    <location>
        <begin position="221"/>
        <end position="244"/>
    </location>
</feature>
<keyword evidence="1 3" id="KW-0807">Transducer</keyword>
<dbReference type="CDD" id="cd06225">
    <property type="entry name" value="HAMP"/>
    <property type="match status" value="1"/>
</dbReference>
<dbReference type="Pfam" id="PF00015">
    <property type="entry name" value="MCPsignal"/>
    <property type="match status" value="1"/>
</dbReference>
<dbReference type="SUPFAM" id="SSF58104">
    <property type="entry name" value="Methyl-accepting chemotaxis protein (MCP) signaling domain"/>
    <property type="match status" value="1"/>
</dbReference>
<feature type="compositionally biased region" description="Polar residues" evidence="4">
    <location>
        <begin position="749"/>
        <end position="760"/>
    </location>
</feature>
<dbReference type="PANTHER" id="PTHR32089">
    <property type="entry name" value="METHYL-ACCEPTING CHEMOTAXIS PROTEIN MCPB"/>
    <property type="match status" value="1"/>
</dbReference>
<comment type="similarity">
    <text evidence="2">Belongs to the methyl-accepting chemotaxis (MCP) protein family.</text>
</comment>
<dbReference type="SMART" id="SM00304">
    <property type="entry name" value="HAMP"/>
    <property type="match status" value="2"/>
</dbReference>
<proteinExistence type="inferred from homology"/>
<comment type="caution">
    <text evidence="8">The sequence shown here is derived from an EMBL/GenBank/DDBJ whole genome shotgun (WGS) entry which is preliminary data.</text>
</comment>
<dbReference type="SMART" id="SM00283">
    <property type="entry name" value="MA"/>
    <property type="match status" value="1"/>
</dbReference>
<evidence type="ECO:0000256" key="4">
    <source>
        <dbReference type="SAM" id="MobiDB-lite"/>
    </source>
</evidence>
<dbReference type="PROSITE" id="PS50111">
    <property type="entry name" value="CHEMOTAXIS_TRANSDUC_2"/>
    <property type="match status" value="1"/>
</dbReference>
<reference evidence="9" key="1">
    <citation type="submission" date="2018-12" db="EMBL/GenBank/DDBJ databases">
        <title>Tengunoibacter tsumagoiensis gen. nov., sp. nov., Dictyobacter kobayashii sp. nov., D. alpinus sp. nov., and D. joshuensis sp. nov. and description of Dictyobacteraceae fam. nov. within the order Ktedonobacterales isolated from Tengu-no-mugimeshi.</title>
        <authorList>
            <person name="Wang C.M."/>
            <person name="Zheng Y."/>
            <person name="Sakai Y."/>
            <person name="Toyoda A."/>
            <person name="Minakuchi Y."/>
            <person name="Abe K."/>
            <person name="Yokota A."/>
            <person name="Yabe S."/>
        </authorList>
    </citation>
    <scope>NUCLEOTIDE SEQUENCE [LARGE SCALE GENOMIC DNA]</scope>
    <source>
        <strain evidence="9">Uno3</strain>
    </source>
</reference>
<feature type="region of interest" description="Disordered" evidence="4">
    <location>
        <begin position="710"/>
        <end position="783"/>
    </location>
</feature>
<dbReference type="GO" id="GO:0007165">
    <property type="term" value="P:signal transduction"/>
    <property type="evidence" value="ECO:0007669"/>
    <property type="project" value="UniProtKB-KW"/>
</dbReference>
<dbReference type="PROSITE" id="PS50885">
    <property type="entry name" value="HAMP"/>
    <property type="match status" value="2"/>
</dbReference>
<dbReference type="Proteomes" id="UP000287352">
    <property type="component" value="Unassembled WGS sequence"/>
</dbReference>
<dbReference type="PANTHER" id="PTHR32089:SF114">
    <property type="entry name" value="METHYL-ACCEPTING CHEMOTAXIS PROTEIN MCPB"/>
    <property type="match status" value="1"/>
</dbReference>
<dbReference type="SUPFAM" id="SSF158472">
    <property type="entry name" value="HAMP domain-like"/>
    <property type="match status" value="1"/>
</dbReference>
<evidence type="ECO:0000256" key="3">
    <source>
        <dbReference type="PROSITE-ProRule" id="PRU00284"/>
    </source>
</evidence>
<dbReference type="Gene3D" id="6.10.340.10">
    <property type="match status" value="1"/>
</dbReference>
<evidence type="ECO:0008006" key="10">
    <source>
        <dbReference type="Google" id="ProtNLM"/>
    </source>
</evidence>
<dbReference type="Gene3D" id="1.10.287.950">
    <property type="entry name" value="Methyl-accepting chemotaxis protein"/>
    <property type="match status" value="1"/>
</dbReference>
<feature type="compositionally biased region" description="Polar residues" evidence="4">
    <location>
        <begin position="774"/>
        <end position="783"/>
    </location>
</feature>
<evidence type="ECO:0000313" key="9">
    <source>
        <dbReference type="Proteomes" id="UP000287352"/>
    </source>
</evidence>
<evidence type="ECO:0000256" key="2">
    <source>
        <dbReference type="ARBA" id="ARBA00029447"/>
    </source>
</evidence>
<evidence type="ECO:0000256" key="1">
    <source>
        <dbReference type="ARBA" id="ARBA00023224"/>
    </source>
</evidence>
<evidence type="ECO:0000256" key="5">
    <source>
        <dbReference type="SAM" id="Phobius"/>
    </source>
</evidence>
<dbReference type="InterPro" id="IPR003660">
    <property type="entry name" value="HAMP_dom"/>
</dbReference>
<protein>
    <recommendedName>
        <fullName evidence="10">Methyl-accepting chemotaxis protein</fullName>
    </recommendedName>
</protein>
<dbReference type="OrthoDB" id="138587at2"/>
<name>A0A401ZU43_9CHLR</name>
<dbReference type="InterPro" id="IPR004089">
    <property type="entry name" value="MCPsignal_dom"/>
</dbReference>
<dbReference type="GO" id="GO:0016020">
    <property type="term" value="C:membrane"/>
    <property type="evidence" value="ECO:0007669"/>
    <property type="project" value="InterPro"/>
</dbReference>
<dbReference type="AlphaFoldDB" id="A0A401ZU43"/>
<feature type="domain" description="HAMP" evidence="7">
    <location>
        <begin position="304"/>
        <end position="355"/>
    </location>
</feature>
<keyword evidence="5" id="KW-0472">Membrane</keyword>
<feature type="transmembrane region" description="Helical" evidence="5">
    <location>
        <begin position="14"/>
        <end position="37"/>
    </location>
</feature>